<keyword evidence="2" id="KW-1185">Reference proteome</keyword>
<dbReference type="EMBL" id="LAVV01002195">
    <property type="protein sequence ID" value="KNZ63025.1"/>
    <property type="molecule type" value="Genomic_DNA"/>
</dbReference>
<evidence type="ECO:0000313" key="1">
    <source>
        <dbReference type="EMBL" id="KNZ63025.1"/>
    </source>
</evidence>
<comment type="caution">
    <text evidence="1">The sequence shown here is derived from an EMBL/GenBank/DDBJ whole genome shotgun (WGS) entry which is preliminary data.</text>
</comment>
<sequence length="62" mass="7291">KLKKYLIPALKKPGPICAMILDPCIKTTHFENKWQFLLDKLEVHMTPSIFQTEALFCRLLFQ</sequence>
<dbReference type="VEuPathDB" id="FungiDB:VP01_11977g1"/>
<evidence type="ECO:0008006" key="3">
    <source>
        <dbReference type="Google" id="ProtNLM"/>
    </source>
</evidence>
<gene>
    <name evidence="1" type="ORF">VP01_11977g1</name>
</gene>
<protein>
    <recommendedName>
        <fullName evidence="3">HAT C-terminal dimerisation domain-containing protein</fullName>
    </recommendedName>
</protein>
<feature type="non-terminal residue" evidence="1">
    <location>
        <position position="1"/>
    </location>
</feature>
<dbReference type="Proteomes" id="UP000037035">
    <property type="component" value="Unassembled WGS sequence"/>
</dbReference>
<reference evidence="1 2" key="1">
    <citation type="submission" date="2015-08" db="EMBL/GenBank/DDBJ databases">
        <title>Next Generation Sequencing and Analysis of the Genome of Puccinia sorghi L Schw, the Causal Agent of Maize Common Rust.</title>
        <authorList>
            <person name="Rochi L."/>
            <person name="Burguener G."/>
            <person name="Darino M."/>
            <person name="Turjanski A."/>
            <person name="Kreff E."/>
            <person name="Dieguez M.J."/>
            <person name="Sacco F."/>
        </authorList>
    </citation>
    <scope>NUCLEOTIDE SEQUENCE [LARGE SCALE GENOMIC DNA]</scope>
    <source>
        <strain evidence="1 2">RO10H11247</strain>
    </source>
</reference>
<organism evidence="1 2">
    <name type="scientific">Puccinia sorghi</name>
    <dbReference type="NCBI Taxonomy" id="27349"/>
    <lineage>
        <taxon>Eukaryota</taxon>
        <taxon>Fungi</taxon>
        <taxon>Dikarya</taxon>
        <taxon>Basidiomycota</taxon>
        <taxon>Pucciniomycotina</taxon>
        <taxon>Pucciniomycetes</taxon>
        <taxon>Pucciniales</taxon>
        <taxon>Pucciniaceae</taxon>
        <taxon>Puccinia</taxon>
    </lineage>
</organism>
<dbReference type="AlphaFoldDB" id="A0A0L6VS56"/>
<name>A0A0L6VS56_9BASI</name>
<proteinExistence type="predicted"/>
<accession>A0A0L6VS56</accession>
<dbReference type="OrthoDB" id="3243659at2759"/>
<evidence type="ECO:0000313" key="2">
    <source>
        <dbReference type="Proteomes" id="UP000037035"/>
    </source>
</evidence>